<reference evidence="9 10" key="1">
    <citation type="submission" date="2021-05" db="EMBL/GenBank/DDBJ databases">
        <title>Genome Assembly of Synthetic Allotetraploid Brassica napus Reveals Homoeologous Exchanges between Subgenomes.</title>
        <authorList>
            <person name="Davis J.T."/>
        </authorList>
    </citation>
    <scope>NUCLEOTIDE SEQUENCE [LARGE SCALE GENOMIC DNA]</scope>
    <source>
        <strain evidence="10">cv. Da-Ae</strain>
        <tissue evidence="9">Seedling</tissue>
    </source>
</reference>
<feature type="compositionally biased region" description="Basic and acidic residues" evidence="8">
    <location>
        <begin position="62"/>
        <end position="74"/>
    </location>
</feature>
<feature type="non-terminal residue" evidence="9">
    <location>
        <position position="1"/>
    </location>
</feature>
<keyword evidence="10" id="KW-1185">Reference proteome</keyword>
<evidence type="ECO:0000256" key="2">
    <source>
        <dbReference type="ARBA" id="ARBA00005891"/>
    </source>
</evidence>
<dbReference type="EMBL" id="JAGKQM010000018">
    <property type="protein sequence ID" value="KAH0863734.1"/>
    <property type="molecule type" value="Genomic_DNA"/>
</dbReference>
<comment type="caution">
    <text evidence="9">The sequence shown here is derived from an EMBL/GenBank/DDBJ whole genome shotgun (WGS) entry which is preliminary data.</text>
</comment>
<evidence type="ECO:0000256" key="8">
    <source>
        <dbReference type="SAM" id="MobiDB-lite"/>
    </source>
</evidence>
<feature type="region of interest" description="Disordered" evidence="8">
    <location>
        <begin position="48"/>
        <end position="88"/>
    </location>
</feature>
<dbReference type="InterPro" id="IPR003788">
    <property type="entry name" value="NDUFAF7"/>
</dbReference>
<comment type="function">
    <text evidence="7">Arginine methyltransferase involved in the assembly or stability of mitochondrial NADH:ubiquinone oxidoreductase complex (complex I).</text>
</comment>
<evidence type="ECO:0000256" key="1">
    <source>
        <dbReference type="ARBA" id="ARBA00004173"/>
    </source>
</evidence>
<keyword evidence="5 7" id="KW-0496">Mitochondrion</keyword>
<name>A0ABQ7Y6D2_BRANA</name>
<comment type="similarity">
    <text evidence="2 7">Belongs to the NDUFAF7 family.</text>
</comment>
<proteinExistence type="inferred from homology"/>
<gene>
    <name evidence="9" type="ORF">HID58_080945</name>
</gene>
<dbReference type="SUPFAM" id="SSF53335">
    <property type="entry name" value="S-adenosyl-L-methionine-dependent methyltransferases"/>
    <property type="match status" value="1"/>
</dbReference>
<dbReference type="EC" id="2.1.1.320" evidence="7"/>
<comment type="catalytic activity">
    <reaction evidence="6 7">
        <text>L-arginyl-[protein] + 2 S-adenosyl-L-methionine = N(omega),N(omega)'-dimethyl-L-arginyl-[protein] + 2 S-adenosyl-L-homocysteine + 2 H(+)</text>
        <dbReference type="Rhea" id="RHEA:48108"/>
        <dbReference type="Rhea" id="RHEA-COMP:10532"/>
        <dbReference type="Rhea" id="RHEA-COMP:11992"/>
        <dbReference type="ChEBI" id="CHEBI:15378"/>
        <dbReference type="ChEBI" id="CHEBI:29965"/>
        <dbReference type="ChEBI" id="CHEBI:57856"/>
        <dbReference type="ChEBI" id="CHEBI:59789"/>
        <dbReference type="ChEBI" id="CHEBI:88221"/>
        <dbReference type="EC" id="2.1.1.320"/>
    </reaction>
</comment>
<dbReference type="Proteomes" id="UP000824890">
    <property type="component" value="Unassembled WGS sequence"/>
</dbReference>
<evidence type="ECO:0000256" key="7">
    <source>
        <dbReference type="RuleBase" id="RU364114"/>
    </source>
</evidence>
<organism evidence="9 10">
    <name type="scientific">Brassica napus</name>
    <name type="common">Rape</name>
    <dbReference type="NCBI Taxonomy" id="3708"/>
    <lineage>
        <taxon>Eukaryota</taxon>
        <taxon>Viridiplantae</taxon>
        <taxon>Streptophyta</taxon>
        <taxon>Embryophyta</taxon>
        <taxon>Tracheophyta</taxon>
        <taxon>Spermatophyta</taxon>
        <taxon>Magnoliopsida</taxon>
        <taxon>eudicotyledons</taxon>
        <taxon>Gunneridae</taxon>
        <taxon>Pentapetalae</taxon>
        <taxon>rosids</taxon>
        <taxon>malvids</taxon>
        <taxon>Brassicales</taxon>
        <taxon>Brassicaceae</taxon>
        <taxon>Brassiceae</taxon>
        <taxon>Brassica</taxon>
    </lineage>
</organism>
<evidence type="ECO:0000256" key="5">
    <source>
        <dbReference type="ARBA" id="ARBA00023128"/>
    </source>
</evidence>
<keyword evidence="4 7" id="KW-0808">Transferase</keyword>
<evidence type="ECO:0000313" key="10">
    <source>
        <dbReference type="Proteomes" id="UP000824890"/>
    </source>
</evidence>
<sequence>LPAPLNTDDFKGRMSGFPHAGVSKIGVGSITCYRQIRHLRSCPAALNGPRITSCRTPKTAGKKLDQRETNEREPPSLTVDPSTPSHSPTIRRAQQTLHIHLVECSPALQKRQHQNLKCTDESSSEKKAISSLAGTPVHWHATLEEVPSGGMHVLPTIIIAHEFYDAFPVHQFQAI</sequence>
<accession>A0ABQ7Y6D2</accession>
<protein>
    <recommendedName>
        <fullName evidence="7">Protein arginine methyltransferase NDUFAF7</fullName>
        <ecNumber evidence="7">2.1.1.320</ecNumber>
    </recommendedName>
</protein>
<evidence type="ECO:0000256" key="4">
    <source>
        <dbReference type="ARBA" id="ARBA00022679"/>
    </source>
</evidence>
<dbReference type="PANTHER" id="PTHR12049:SF7">
    <property type="entry name" value="PROTEIN ARGININE METHYLTRANSFERASE NDUFAF7, MITOCHONDRIAL"/>
    <property type="match status" value="1"/>
</dbReference>
<feature type="compositionally biased region" description="Polar residues" evidence="8">
    <location>
        <begin position="79"/>
        <end position="88"/>
    </location>
</feature>
<evidence type="ECO:0000256" key="6">
    <source>
        <dbReference type="ARBA" id="ARBA00048612"/>
    </source>
</evidence>
<comment type="subcellular location">
    <subcellularLocation>
        <location evidence="1 7">Mitochondrion</location>
    </subcellularLocation>
</comment>
<dbReference type="Pfam" id="PF02636">
    <property type="entry name" value="Methyltransf_28"/>
    <property type="match status" value="1"/>
</dbReference>
<dbReference type="PANTHER" id="PTHR12049">
    <property type="entry name" value="PROTEIN ARGININE METHYLTRANSFERASE NDUFAF7, MITOCHONDRIAL"/>
    <property type="match status" value="1"/>
</dbReference>
<evidence type="ECO:0000256" key="3">
    <source>
        <dbReference type="ARBA" id="ARBA00022603"/>
    </source>
</evidence>
<dbReference type="Gene3D" id="3.40.50.150">
    <property type="entry name" value="Vaccinia Virus protein VP39"/>
    <property type="match status" value="1"/>
</dbReference>
<evidence type="ECO:0000313" key="9">
    <source>
        <dbReference type="EMBL" id="KAH0863734.1"/>
    </source>
</evidence>
<dbReference type="InterPro" id="IPR029063">
    <property type="entry name" value="SAM-dependent_MTases_sf"/>
</dbReference>
<keyword evidence="3 7" id="KW-0489">Methyltransferase</keyword>